<reference evidence="2" key="1">
    <citation type="journal article" date="2023" name="bioRxiv">
        <title>Improved chromosome-level genome assembly for marigold (Tagetes erecta).</title>
        <authorList>
            <person name="Jiang F."/>
            <person name="Yuan L."/>
            <person name="Wang S."/>
            <person name="Wang H."/>
            <person name="Xu D."/>
            <person name="Wang A."/>
            <person name="Fan W."/>
        </authorList>
    </citation>
    <scope>NUCLEOTIDE SEQUENCE</scope>
    <source>
        <strain evidence="2">WSJ</strain>
        <tissue evidence="2">Leaf</tissue>
    </source>
</reference>
<organism evidence="2 3">
    <name type="scientific">Tagetes erecta</name>
    <name type="common">African marigold</name>
    <dbReference type="NCBI Taxonomy" id="13708"/>
    <lineage>
        <taxon>Eukaryota</taxon>
        <taxon>Viridiplantae</taxon>
        <taxon>Streptophyta</taxon>
        <taxon>Embryophyta</taxon>
        <taxon>Tracheophyta</taxon>
        <taxon>Spermatophyta</taxon>
        <taxon>Magnoliopsida</taxon>
        <taxon>eudicotyledons</taxon>
        <taxon>Gunneridae</taxon>
        <taxon>Pentapetalae</taxon>
        <taxon>asterids</taxon>
        <taxon>campanulids</taxon>
        <taxon>Asterales</taxon>
        <taxon>Asteraceae</taxon>
        <taxon>Asteroideae</taxon>
        <taxon>Heliantheae alliance</taxon>
        <taxon>Tageteae</taxon>
        <taxon>Tagetes</taxon>
    </lineage>
</organism>
<evidence type="ECO:0000313" key="2">
    <source>
        <dbReference type="EMBL" id="KAK1407901.1"/>
    </source>
</evidence>
<dbReference type="AlphaFoldDB" id="A0AAD8JQL4"/>
<dbReference type="Proteomes" id="UP001229421">
    <property type="component" value="Unassembled WGS sequence"/>
</dbReference>
<proteinExistence type="predicted"/>
<dbReference type="EMBL" id="JAUHHV010000011">
    <property type="protein sequence ID" value="KAK1407901.1"/>
    <property type="molecule type" value="Genomic_DNA"/>
</dbReference>
<feature type="transmembrane region" description="Helical" evidence="1">
    <location>
        <begin position="6"/>
        <end position="30"/>
    </location>
</feature>
<evidence type="ECO:0000256" key="1">
    <source>
        <dbReference type="SAM" id="Phobius"/>
    </source>
</evidence>
<evidence type="ECO:0000313" key="3">
    <source>
        <dbReference type="Proteomes" id="UP001229421"/>
    </source>
</evidence>
<feature type="transmembrane region" description="Helical" evidence="1">
    <location>
        <begin position="42"/>
        <end position="64"/>
    </location>
</feature>
<dbReference type="PROSITE" id="PS51257">
    <property type="entry name" value="PROKAR_LIPOPROTEIN"/>
    <property type="match status" value="1"/>
</dbReference>
<name>A0AAD8JQL4_TARER</name>
<comment type="caution">
    <text evidence="2">The sequence shown here is derived from an EMBL/GenBank/DDBJ whole genome shotgun (WGS) entry which is preliminary data.</text>
</comment>
<keyword evidence="3" id="KW-1185">Reference proteome</keyword>
<protein>
    <submittedName>
        <fullName evidence="2">Uncharacterized protein</fullName>
    </submittedName>
</protein>
<keyword evidence="1" id="KW-0812">Transmembrane</keyword>
<sequence>MFKIVIYTYFFSCHFGSCFVFSFVACVGTCNARTSRSCLNMLISNVFICCLFLFTFICFIFLMVDKRPLY</sequence>
<gene>
    <name evidence="2" type="ORF">QVD17_39528</name>
</gene>
<keyword evidence="1" id="KW-0472">Membrane</keyword>
<keyword evidence="1" id="KW-1133">Transmembrane helix</keyword>
<accession>A0AAD8JQL4</accession>